<organism evidence="2 3">
    <name type="scientific">Escherichia coli</name>
    <dbReference type="NCBI Taxonomy" id="562"/>
    <lineage>
        <taxon>Bacteria</taxon>
        <taxon>Pseudomonadati</taxon>
        <taxon>Pseudomonadota</taxon>
        <taxon>Gammaproteobacteria</taxon>
        <taxon>Enterobacterales</taxon>
        <taxon>Enterobacteriaceae</taxon>
        <taxon>Escherichia</taxon>
    </lineage>
</organism>
<gene>
    <name evidence="2" type="ORF">CV83915_2p0161</name>
</gene>
<accession>A0A2H4TKW4</accession>
<evidence type="ECO:0000256" key="1">
    <source>
        <dbReference type="SAM" id="SignalP"/>
    </source>
</evidence>
<sequence>MKKSIIVGTFILSSFIVSPVSADIITLSLTNDDAGKLQPILNGIYNNKYEDRDDYTQGLFLGYSRDITDSSQLSFHIAQDIYSPSASNKRNHTAVTGDRAFSAYLHTGIEWNSLANEWIRYRLGTDIGVVGPDAGGQKTQNKAHSIIGAEKYHSWDDQIENRYGYTVKEMLSLTPSTEISGINIGLYPEISTVSGNLFQYAAYGATVAIGNDKTFNSDNGFGLLTHRGLMHLSDTNAFKYKFYAGVERRQVNRNYTLEGKTRLTKQTTVGFAPIFPDTCYHLTHYWLAAVDIPVASDNPVHYADAIRYNGVRLENGIYGHSRFCNTDFDDKLACLNLSGV</sequence>
<dbReference type="EMBL" id="CP024976">
    <property type="protein sequence ID" value="ATZ30164.1"/>
    <property type="molecule type" value="Genomic_DNA"/>
</dbReference>
<feature type="chain" id="PRO_5014166152" evidence="1">
    <location>
        <begin position="23"/>
        <end position="340"/>
    </location>
</feature>
<proteinExistence type="predicted"/>
<dbReference type="Gene3D" id="2.40.128.140">
    <property type="entry name" value="Outer membrane protein"/>
    <property type="match status" value="1"/>
</dbReference>
<evidence type="ECO:0000313" key="3">
    <source>
        <dbReference type="Proteomes" id="UP000236551"/>
    </source>
</evidence>
<dbReference type="Proteomes" id="UP000236551">
    <property type="component" value="Plasmid pCV839-15-p2"/>
</dbReference>
<name>A0A2H4TKW4_ECOLX</name>
<dbReference type="InterPro" id="IPR037107">
    <property type="entry name" value="Put_OMP_sf"/>
</dbReference>
<dbReference type="Pfam" id="PF09982">
    <property type="entry name" value="LpxR"/>
    <property type="match status" value="1"/>
</dbReference>
<dbReference type="InterPro" id="IPR018707">
    <property type="entry name" value="LpxR"/>
</dbReference>
<keyword evidence="2" id="KW-0614">Plasmid</keyword>
<dbReference type="AlphaFoldDB" id="A0A2H4TKW4"/>
<geneLocation type="plasmid" evidence="3">
    <name>pcv839-15-p2</name>
</geneLocation>
<evidence type="ECO:0000313" key="2">
    <source>
        <dbReference type="EMBL" id="ATZ30164.1"/>
    </source>
</evidence>
<reference evidence="2 3" key="1">
    <citation type="submission" date="2017-11" db="EMBL/GenBank/DDBJ databases">
        <title>Escherichia coli CV839-15 Genome sequencing and assembly.</title>
        <authorList>
            <person name="Li Z."/>
            <person name="Song N."/>
            <person name="Li W."/>
            <person name="Philip H.R."/>
            <person name="Bu Z."/>
            <person name="Siguo L."/>
        </authorList>
    </citation>
    <scope>NUCLEOTIDE SEQUENCE [LARGE SCALE GENOMIC DNA]</scope>
    <source>
        <strain evidence="2 3">CV839-15</strain>
        <plasmid evidence="3">Plasmid pcv839-15-p2</plasmid>
    </source>
</reference>
<feature type="signal peptide" evidence="1">
    <location>
        <begin position="1"/>
        <end position="22"/>
    </location>
</feature>
<keyword evidence="1" id="KW-0732">Signal</keyword>
<protein>
    <submittedName>
        <fullName evidence="2">Uncharacterized protein</fullName>
    </submittedName>
</protein>